<dbReference type="KEGG" id="vg:54993498"/>
<dbReference type="EMBL" id="MH271312">
    <property type="protein sequence ID" value="AWY06088.1"/>
    <property type="molecule type" value="Genomic_DNA"/>
</dbReference>
<reference evidence="1 2" key="1">
    <citation type="submission" date="2018-04" db="EMBL/GenBank/DDBJ databases">
        <authorList>
            <person name="Harrington T."/>
            <person name="Washburn E."/>
            <person name="Bricker J."/>
            <person name="McKinney A."/>
            <person name="Betsko A.J."/>
            <person name="Garlena R.A."/>
            <person name="Russell D.A."/>
            <person name="Pope W.A."/>
            <person name="Jacobs-Sera D."/>
            <person name="Hatfull G.F."/>
        </authorList>
    </citation>
    <scope>NUCLEOTIDE SEQUENCE [LARGE SCALE GENOMIC DNA]</scope>
</reference>
<organism evidence="1 2">
    <name type="scientific">Microbacterium phage RobsFeet</name>
    <dbReference type="NCBI Taxonomy" id="2201442"/>
    <lineage>
        <taxon>Viruses</taxon>
        <taxon>Duplodnaviria</taxon>
        <taxon>Heunggongvirae</taxon>
        <taxon>Uroviricota</taxon>
        <taxon>Caudoviricetes</taxon>
        <taxon>Hodgkinviridae</taxon>
        <taxon>Metamorphoovirus</taxon>
        <taxon>Metamorphoovirus robsfeet</taxon>
    </lineage>
</organism>
<dbReference type="Proteomes" id="UP000251296">
    <property type="component" value="Segment"/>
</dbReference>
<gene>
    <name evidence="1" type="primary">82</name>
    <name evidence="1" type="ORF">SEA_ROBSFEET_82</name>
</gene>
<dbReference type="RefSeq" id="YP_009802946.1">
    <property type="nucleotide sequence ID" value="NC_047989.1"/>
</dbReference>
<evidence type="ECO:0000313" key="1">
    <source>
        <dbReference type="EMBL" id="AWY06088.1"/>
    </source>
</evidence>
<protein>
    <submittedName>
        <fullName evidence="1">Uncharacterized protein</fullName>
    </submittedName>
</protein>
<name>A0A2Z4Q9F4_9CAUD</name>
<keyword evidence="2" id="KW-1185">Reference proteome</keyword>
<evidence type="ECO:0000313" key="2">
    <source>
        <dbReference type="Proteomes" id="UP000251296"/>
    </source>
</evidence>
<dbReference type="GeneID" id="54993498"/>
<accession>A0A2Z4Q9F4</accession>
<sequence length="97" mass="10453">MTGTTFRDGKVHVMAEKCAQCAFTTGRIVDGARVASIVRETKDVEGAHFICHLTTIAADGDAICAGWMEHLGDRDPLLRLAEGMGIIERVEQPKGTP</sequence>
<proteinExistence type="predicted"/>